<evidence type="ECO:0000313" key="3">
    <source>
        <dbReference type="Proteomes" id="UP001597094"/>
    </source>
</evidence>
<name>A0ABW3ST50_9BACT</name>
<keyword evidence="3" id="KW-1185">Reference proteome</keyword>
<gene>
    <name evidence="2" type="ORF">ACFQ2O_17970</name>
</gene>
<keyword evidence="1" id="KW-0812">Transmembrane</keyword>
<evidence type="ECO:0000256" key="1">
    <source>
        <dbReference type="SAM" id="Phobius"/>
    </source>
</evidence>
<sequence>TIPCVIIGYSCLFTVPLIIKSDFSLTGFGWLWVGFWSLVALFGIWKIEHYEINDNILIKRNFLGAFSKKRDLNTLVKYSKKNLDTDLPTNPFNIVRFFTSKAKYLKFQQILLEFDSQPVLKIDERTVNSMDYPLFYKQLKKHKTNT</sequence>
<accession>A0ABW3ST50</accession>
<dbReference type="RefSeq" id="WP_377531075.1">
    <property type="nucleotide sequence ID" value="NZ_JBHTLD010000215.1"/>
</dbReference>
<dbReference type="EMBL" id="JBHTLD010000215">
    <property type="protein sequence ID" value="MFD1188104.1"/>
    <property type="molecule type" value="Genomic_DNA"/>
</dbReference>
<proteinExistence type="predicted"/>
<organism evidence="2 3">
    <name type="scientific">Pontibacter rugosus</name>
    <dbReference type="NCBI Taxonomy" id="1745966"/>
    <lineage>
        <taxon>Bacteria</taxon>
        <taxon>Pseudomonadati</taxon>
        <taxon>Bacteroidota</taxon>
        <taxon>Cytophagia</taxon>
        <taxon>Cytophagales</taxon>
        <taxon>Hymenobacteraceae</taxon>
        <taxon>Pontibacter</taxon>
    </lineage>
</organism>
<dbReference type="Proteomes" id="UP001597094">
    <property type="component" value="Unassembled WGS sequence"/>
</dbReference>
<feature type="transmembrane region" description="Helical" evidence="1">
    <location>
        <begin position="27"/>
        <end position="45"/>
    </location>
</feature>
<evidence type="ECO:0000313" key="2">
    <source>
        <dbReference type="EMBL" id="MFD1188104.1"/>
    </source>
</evidence>
<feature type="non-terminal residue" evidence="2">
    <location>
        <position position="1"/>
    </location>
</feature>
<keyword evidence="1" id="KW-1133">Transmembrane helix</keyword>
<reference evidence="3" key="1">
    <citation type="journal article" date="2019" name="Int. J. Syst. Evol. Microbiol.">
        <title>The Global Catalogue of Microorganisms (GCM) 10K type strain sequencing project: providing services to taxonomists for standard genome sequencing and annotation.</title>
        <authorList>
            <consortium name="The Broad Institute Genomics Platform"/>
            <consortium name="The Broad Institute Genome Sequencing Center for Infectious Disease"/>
            <person name="Wu L."/>
            <person name="Ma J."/>
        </authorList>
    </citation>
    <scope>NUCLEOTIDE SEQUENCE [LARGE SCALE GENOMIC DNA]</scope>
    <source>
        <strain evidence="3">JCM 31319</strain>
    </source>
</reference>
<comment type="caution">
    <text evidence="2">The sequence shown here is derived from an EMBL/GenBank/DDBJ whole genome shotgun (WGS) entry which is preliminary data.</text>
</comment>
<protein>
    <submittedName>
        <fullName evidence="2">Uncharacterized protein</fullName>
    </submittedName>
</protein>
<keyword evidence="1" id="KW-0472">Membrane</keyword>